<evidence type="ECO:0000313" key="2">
    <source>
        <dbReference type="EMBL" id="GFO49613.1"/>
    </source>
</evidence>
<organism evidence="2 3">
    <name type="scientific">Plakobranchus ocellatus</name>
    <dbReference type="NCBI Taxonomy" id="259542"/>
    <lineage>
        <taxon>Eukaryota</taxon>
        <taxon>Metazoa</taxon>
        <taxon>Spiralia</taxon>
        <taxon>Lophotrochozoa</taxon>
        <taxon>Mollusca</taxon>
        <taxon>Gastropoda</taxon>
        <taxon>Heterobranchia</taxon>
        <taxon>Euthyneura</taxon>
        <taxon>Panpulmonata</taxon>
        <taxon>Sacoglossa</taxon>
        <taxon>Placobranchoidea</taxon>
        <taxon>Plakobranchidae</taxon>
        <taxon>Plakobranchus</taxon>
    </lineage>
</organism>
<reference evidence="2 3" key="1">
    <citation type="journal article" date="2021" name="Elife">
        <title>Chloroplast acquisition without the gene transfer in kleptoplastic sea slugs, Plakobranchus ocellatus.</title>
        <authorList>
            <person name="Maeda T."/>
            <person name="Takahashi S."/>
            <person name="Yoshida T."/>
            <person name="Shimamura S."/>
            <person name="Takaki Y."/>
            <person name="Nagai Y."/>
            <person name="Toyoda A."/>
            <person name="Suzuki Y."/>
            <person name="Arimoto A."/>
            <person name="Ishii H."/>
            <person name="Satoh N."/>
            <person name="Nishiyama T."/>
            <person name="Hasebe M."/>
            <person name="Maruyama T."/>
            <person name="Minagawa J."/>
            <person name="Obokata J."/>
            <person name="Shigenobu S."/>
        </authorList>
    </citation>
    <scope>NUCLEOTIDE SEQUENCE [LARGE SCALE GENOMIC DNA]</scope>
</reference>
<dbReference type="AlphaFoldDB" id="A0AAV4DZS5"/>
<protein>
    <submittedName>
        <fullName evidence="2">Uncharacterized protein</fullName>
    </submittedName>
</protein>
<name>A0AAV4DZS5_9GAST</name>
<comment type="caution">
    <text evidence="2">The sequence shown here is derived from an EMBL/GenBank/DDBJ whole genome shotgun (WGS) entry which is preliminary data.</text>
</comment>
<dbReference type="Proteomes" id="UP000735302">
    <property type="component" value="Unassembled WGS sequence"/>
</dbReference>
<feature type="region of interest" description="Disordered" evidence="1">
    <location>
        <begin position="135"/>
        <end position="159"/>
    </location>
</feature>
<dbReference type="EMBL" id="BLXT01008494">
    <property type="protein sequence ID" value="GFO49613.1"/>
    <property type="molecule type" value="Genomic_DNA"/>
</dbReference>
<keyword evidence="3" id="KW-1185">Reference proteome</keyword>
<proteinExistence type="predicted"/>
<sequence length="159" mass="18642">MAGLEQKGPCRFQDRLVIHCTTKVSYADRQEKDKICRQEKSKRRAIFPDKRRTCKRKTRYADKERQDLQARKGEISKQEGQQRQDKDMIYRQEKDRTYRQEKGQIAGGGGARTHDRKVLITLRIVSLCTVPPTPQTYRGETNGEEEGEEYAHIKGVKEW</sequence>
<feature type="compositionally biased region" description="Basic and acidic residues" evidence="1">
    <location>
        <begin position="59"/>
        <end position="102"/>
    </location>
</feature>
<evidence type="ECO:0000313" key="3">
    <source>
        <dbReference type="Proteomes" id="UP000735302"/>
    </source>
</evidence>
<feature type="region of interest" description="Disordered" evidence="1">
    <location>
        <begin position="47"/>
        <end position="111"/>
    </location>
</feature>
<gene>
    <name evidence="2" type="ORF">PoB_007611800</name>
</gene>
<accession>A0AAV4DZS5</accession>
<feature type="compositionally biased region" description="Basic and acidic residues" evidence="1">
    <location>
        <begin position="149"/>
        <end position="159"/>
    </location>
</feature>
<evidence type="ECO:0000256" key="1">
    <source>
        <dbReference type="SAM" id="MobiDB-lite"/>
    </source>
</evidence>